<dbReference type="Pfam" id="PF02311">
    <property type="entry name" value="AraC_binding"/>
    <property type="match status" value="1"/>
</dbReference>
<keyword evidence="6" id="KW-1185">Reference proteome</keyword>
<reference evidence="6" key="1">
    <citation type="journal article" date="2019" name="Int. J. Syst. Evol. Microbiol.">
        <title>The Global Catalogue of Microorganisms (GCM) 10K type strain sequencing project: providing services to taxonomists for standard genome sequencing and annotation.</title>
        <authorList>
            <consortium name="The Broad Institute Genomics Platform"/>
            <consortium name="The Broad Institute Genome Sequencing Center for Infectious Disease"/>
            <person name="Wu L."/>
            <person name="Ma J."/>
        </authorList>
    </citation>
    <scope>NUCLEOTIDE SEQUENCE [LARGE SCALE GENOMIC DNA]</scope>
    <source>
        <strain evidence="6">CCUG 49571</strain>
    </source>
</reference>
<evidence type="ECO:0000256" key="2">
    <source>
        <dbReference type="ARBA" id="ARBA00023125"/>
    </source>
</evidence>
<dbReference type="InterPro" id="IPR037923">
    <property type="entry name" value="HTH-like"/>
</dbReference>
<dbReference type="SMART" id="SM00342">
    <property type="entry name" value="HTH_ARAC"/>
    <property type="match status" value="1"/>
</dbReference>
<dbReference type="Pfam" id="PF12833">
    <property type="entry name" value="HTH_18"/>
    <property type="match status" value="1"/>
</dbReference>
<dbReference type="InterPro" id="IPR018060">
    <property type="entry name" value="HTH_AraC"/>
</dbReference>
<evidence type="ECO:0000256" key="1">
    <source>
        <dbReference type="ARBA" id="ARBA00023015"/>
    </source>
</evidence>
<dbReference type="SUPFAM" id="SSF51215">
    <property type="entry name" value="Regulatory protein AraC"/>
    <property type="match status" value="1"/>
</dbReference>
<dbReference type="Gene3D" id="2.60.120.10">
    <property type="entry name" value="Jelly Rolls"/>
    <property type="match status" value="1"/>
</dbReference>
<dbReference type="InterPro" id="IPR014710">
    <property type="entry name" value="RmlC-like_jellyroll"/>
</dbReference>
<proteinExistence type="predicted"/>
<keyword evidence="3" id="KW-0804">Transcription</keyword>
<dbReference type="PANTHER" id="PTHR43280:SF2">
    <property type="entry name" value="HTH-TYPE TRANSCRIPTIONAL REGULATOR EXSA"/>
    <property type="match status" value="1"/>
</dbReference>
<protein>
    <submittedName>
        <fullName evidence="5">AraC family transcriptional regulator</fullName>
    </submittedName>
</protein>
<organism evidence="5 6">
    <name type="scientific">Cohnella hongkongensis</name>
    <dbReference type="NCBI Taxonomy" id="178337"/>
    <lineage>
        <taxon>Bacteria</taxon>
        <taxon>Bacillati</taxon>
        <taxon>Bacillota</taxon>
        <taxon>Bacilli</taxon>
        <taxon>Bacillales</taxon>
        <taxon>Paenibacillaceae</taxon>
        <taxon>Cohnella</taxon>
    </lineage>
</organism>
<dbReference type="Gene3D" id="1.10.10.60">
    <property type="entry name" value="Homeodomain-like"/>
    <property type="match status" value="2"/>
</dbReference>
<dbReference type="PROSITE" id="PS01124">
    <property type="entry name" value="HTH_ARAC_FAMILY_2"/>
    <property type="match status" value="1"/>
</dbReference>
<comment type="caution">
    <text evidence="5">The sequence shown here is derived from an EMBL/GenBank/DDBJ whole genome shotgun (WGS) entry which is preliminary data.</text>
</comment>
<dbReference type="InterPro" id="IPR003313">
    <property type="entry name" value="AraC-bd"/>
</dbReference>
<dbReference type="EMBL" id="JBHSEP010000005">
    <property type="protein sequence ID" value="MFC4598512.1"/>
    <property type="molecule type" value="Genomic_DNA"/>
</dbReference>
<evidence type="ECO:0000256" key="3">
    <source>
        <dbReference type="ARBA" id="ARBA00023163"/>
    </source>
</evidence>
<keyword evidence="2" id="KW-0238">DNA-binding</keyword>
<dbReference type="RefSeq" id="WP_378094842.1">
    <property type="nucleotide sequence ID" value="NZ_JBHSEP010000005.1"/>
</dbReference>
<evidence type="ECO:0000259" key="4">
    <source>
        <dbReference type="PROSITE" id="PS01124"/>
    </source>
</evidence>
<evidence type="ECO:0000313" key="5">
    <source>
        <dbReference type="EMBL" id="MFC4598512.1"/>
    </source>
</evidence>
<gene>
    <name evidence="5" type="ORF">ACFO3S_09730</name>
</gene>
<keyword evidence="1" id="KW-0805">Transcription regulation</keyword>
<evidence type="ECO:0000313" key="6">
    <source>
        <dbReference type="Proteomes" id="UP001596028"/>
    </source>
</evidence>
<dbReference type="SUPFAM" id="SSF46689">
    <property type="entry name" value="Homeodomain-like"/>
    <property type="match status" value="2"/>
</dbReference>
<accession>A0ABV9F9Y8</accession>
<name>A0ABV9F9Y8_9BACL</name>
<feature type="domain" description="HTH araC/xylS-type" evidence="4">
    <location>
        <begin position="174"/>
        <end position="271"/>
    </location>
</feature>
<sequence>MGTNYITIMMKHFEHMNIEVAAAAETVLHAVSMKDKETVYDCHRFLFVKSGAGKLRAQNQEISLEKGKLFILLAGMPHRIELESEKATLQWCHFRSSYEDRDLYRTLQLPFHVQVKEEGTVSELFLRLFKELSKESLTSRLRIKAVMLELISYYLDSFSLMDNHVPTDDLQKIDMVLKYIDEHLADNITVENLAKQVYLHPNYFIVFFKGILGYSPIQYVNLRRMEIAKSLLLKPDCNVSSVAGQVGMQIYYFSRMFKAHTGVTPSRFRKQAAMIAASAGADQYDREEGKPH</sequence>
<dbReference type="Proteomes" id="UP001596028">
    <property type="component" value="Unassembled WGS sequence"/>
</dbReference>
<dbReference type="InterPro" id="IPR009057">
    <property type="entry name" value="Homeodomain-like_sf"/>
</dbReference>
<dbReference type="PANTHER" id="PTHR43280">
    <property type="entry name" value="ARAC-FAMILY TRANSCRIPTIONAL REGULATOR"/>
    <property type="match status" value="1"/>
</dbReference>